<dbReference type="PROSITE" id="PS51755">
    <property type="entry name" value="OMPR_PHOB"/>
    <property type="match status" value="1"/>
</dbReference>
<feature type="domain" description="OmpR/PhoB-type" evidence="9">
    <location>
        <begin position="119"/>
        <end position="213"/>
    </location>
</feature>
<dbReference type="GO" id="GO:0005829">
    <property type="term" value="C:cytosol"/>
    <property type="evidence" value="ECO:0007669"/>
    <property type="project" value="TreeGrafter"/>
</dbReference>
<dbReference type="HOGENOM" id="CLU_000445_30_1_6"/>
<dbReference type="Pfam" id="PF00486">
    <property type="entry name" value="Trans_reg_C"/>
    <property type="match status" value="1"/>
</dbReference>
<dbReference type="PANTHER" id="PTHR48111">
    <property type="entry name" value="REGULATOR OF RPOS"/>
    <property type="match status" value="1"/>
</dbReference>
<evidence type="ECO:0000256" key="4">
    <source>
        <dbReference type="ARBA" id="ARBA00023125"/>
    </source>
</evidence>
<dbReference type="GO" id="GO:0000156">
    <property type="term" value="F:phosphorelay response regulator activity"/>
    <property type="evidence" value="ECO:0007669"/>
    <property type="project" value="TreeGrafter"/>
</dbReference>
<reference evidence="11" key="1">
    <citation type="submission" date="2014-09" db="EMBL/GenBank/DDBJ databases">
        <authorList>
            <person name="Hjerde E."/>
        </authorList>
    </citation>
    <scope>NUCLEOTIDE SEQUENCE [LARGE SCALE GENOMIC DNA]</scope>
    <source>
        <strain evidence="11">06/09/139</strain>
    </source>
</reference>
<evidence type="ECO:0000256" key="7">
    <source>
        <dbReference type="PROSITE-ProRule" id="PRU01091"/>
    </source>
</evidence>
<evidence type="ECO:0000256" key="6">
    <source>
        <dbReference type="PROSITE-ProRule" id="PRU00169"/>
    </source>
</evidence>
<evidence type="ECO:0000259" key="9">
    <source>
        <dbReference type="PROSITE" id="PS51755"/>
    </source>
</evidence>
<keyword evidence="11" id="KW-1185">Reference proteome</keyword>
<accession>A0A090I5L4</accession>
<name>A0A090I5L4_9GAMM</name>
<dbReference type="EMBL" id="LN554847">
    <property type="protein sequence ID" value="CED56666.1"/>
    <property type="molecule type" value="Genomic_DNA"/>
</dbReference>
<evidence type="ECO:0000256" key="2">
    <source>
        <dbReference type="ARBA" id="ARBA00023012"/>
    </source>
</evidence>
<dbReference type="InterPro" id="IPR001867">
    <property type="entry name" value="OmpR/PhoB-type_DNA-bd"/>
</dbReference>
<dbReference type="Pfam" id="PF00072">
    <property type="entry name" value="Response_reg"/>
    <property type="match status" value="1"/>
</dbReference>
<keyword evidence="1 6" id="KW-0597">Phosphoprotein</keyword>
<feature type="domain" description="Response regulatory" evidence="8">
    <location>
        <begin position="3"/>
        <end position="114"/>
    </location>
</feature>
<protein>
    <submittedName>
        <fullName evidence="10">Transcriptional regulator</fullName>
    </submittedName>
</protein>
<evidence type="ECO:0000256" key="5">
    <source>
        <dbReference type="ARBA" id="ARBA00023163"/>
    </source>
</evidence>
<feature type="modified residue" description="4-aspartylphosphate" evidence="6">
    <location>
        <position position="50"/>
    </location>
</feature>
<dbReference type="InterPro" id="IPR001789">
    <property type="entry name" value="Sig_transdc_resp-reg_receiver"/>
</dbReference>
<dbReference type="Gene3D" id="3.40.50.2300">
    <property type="match status" value="1"/>
</dbReference>
<dbReference type="STRING" id="80852.AWOD_II_0007"/>
<feature type="DNA-binding region" description="OmpR/PhoB-type" evidence="7">
    <location>
        <begin position="119"/>
        <end position="213"/>
    </location>
</feature>
<evidence type="ECO:0000256" key="1">
    <source>
        <dbReference type="ARBA" id="ARBA00022553"/>
    </source>
</evidence>
<dbReference type="InterPro" id="IPR036388">
    <property type="entry name" value="WH-like_DNA-bd_sf"/>
</dbReference>
<keyword evidence="5" id="KW-0804">Transcription</keyword>
<dbReference type="InterPro" id="IPR039420">
    <property type="entry name" value="WalR-like"/>
</dbReference>
<dbReference type="OrthoDB" id="5591329at2"/>
<dbReference type="Proteomes" id="UP000032427">
    <property type="component" value="Chromosome 2"/>
</dbReference>
<keyword evidence="3" id="KW-0805">Transcription regulation</keyword>
<dbReference type="Gene3D" id="1.10.10.10">
    <property type="entry name" value="Winged helix-like DNA-binding domain superfamily/Winged helix DNA-binding domain"/>
    <property type="match status" value="1"/>
</dbReference>
<proteinExistence type="predicted"/>
<gene>
    <name evidence="10" type="ORF">AWOD_II_0007</name>
</gene>
<dbReference type="SUPFAM" id="SSF46894">
    <property type="entry name" value="C-terminal effector domain of the bipartite response regulators"/>
    <property type="match status" value="1"/>
</dbReference>
<sequence>MTRVLLIEDDYLLGEGLKDVLSKEGIECTWLTDIQQVHTHWIQSDLVILDRQLPEGDSLIWLPEWLMIKALPVIILTAKVDVEQRIEGLMSGAKDYMIKPFSHQELIARIHAHLRPLGQSTLHYHHLEICLSQRTVRNSTNIINLKPKEFQLLLLLLQHQGRVFHRDELLNQVWGFQAFPSTRTVDNHILHLRQKLPELNIETLRGVGYRLLKAHHE</sequence>
<evidence type="ECO:0000256" key="3">
    <source>
        <dbReference type="ARBA" id="ARBA00023015"/>
    </source>
</evidence>
<keyword evidence="2" id="KW-0902">Two-component regulatory system</keyword>
<dbReference type="AlphaFoldDB" id="A0A090I5L4"/>
<dbReference type="GO" id="GO:0032993">
    <property type="term" value="C:protein-DNA complex"/>
    <property type="evidence" value="ECO:0007669"/>
    <property type="project" value="TreeGrafter"/>
</dbReference>
<dbReference type="PROSITE" id="PS50110">
    <property type="entry name" value="RESPONSE_REGULATORY"/>
    <property type="match status" value="1"/>
</dbReference>
<keyword evidence="4 7" id="KW-0238">DNA-binding</keyword>
<dbReference type="InterPro" id="IPR011006">
    <property type="entry name" value="CheY-like_superfamily"/>
</dbReference>
<dbReference type="Gene3D" id="6.10.250.690">
    <property type="match status" value="1"/>
</dbReference>
<dbReference type="SMART" id="SM00862">
    <property type="entry name" value="Trans_reg_C"/>
    <property type="match status" value="1"/>
</dbReference>
<dbReference type="InterPro" id="IPR016032">
    <property type="entry name" value="Sig_transdc_resp-reg_C-effctor"/>
</dbReference>
<dbReference type="SMART" id="SM00448">
    <property type="entry name" value="REC"/>
    <property type="match status" value="1"/>
</dbReference>
<evidence type="ECO:0000313" key="11">
    <source>
        <dbReference type="Proteomes" id="UP000032427"/>
    </source>
</evidence>
<evidence type="ECO:0000313" key="10">
    <source>
        <dbReference type="EMBL" id="CED56666.1"/>
    </source>
</evidence>
<dbReference type="KEGG" id="awd:AWOD_II_0007"/>
<dbReference type="CDD" id="cd00383">
    <property type="entry name" value="trans_reg_C"/>
    <property type="match status" value="1"/>
</dbReference>
<dbReference type="PATRIC" id="fig|80852.17.peg.2737"/>
<dbReference type="GO" id="GO:0006355">
    <property type="term" value="P:regulation of DNA-templated transcription"/>
    <property type="evidence" value="ECO:0007669"/>
    <property type="project" value="InterPro"/>
</dbReference>
<organism evidence="10 11">
    <name type="scientific">Aliivibrio wodanis</name>
    <dbReference type="NCBI Taxonomy" id="80852"/>
    <lineage>
        <taxon>Bacteria</taxon>
        <taxon>Pseudomonadati</taxon>
        <taxon>Pseudomonadota</taxon>
        <taxon>Gammaproteobacteria</taxon>
        <taxon>Vibrionales</taxon>
        <taxon>Vibrionaceae</taxon>
        <taxon>Aliivibrio</taxon>
    </lineage>
</organism>
<dbReference type="PANTHER" id="PTHR48111:SF21">
    <property type="entry name" value="DNA-BINDING DUAL MASTER TRANSCRIPTIONAL REGULATOR RPAA"/>
    <property type="match status" value="1"/>
</dbReference>
<dbReference type="GO" id="GO:0000976">
    <property type="term" value="F:transcription cis-regulatory region binding"/>
    <property type="evidence" value="ECO:0007669"/>
    <property type="project" value="TreeGrafter"/>
</dbReference>
<dbReference type="SUPFAM" id="SSF52172">
    <property type="entry name" value="CheY-like"/>
    <property type="match status" value="1"/>
</dbReference>
<dbReference type="GeneID" id="28542255"/>
<evidence type="ECO:0000259" key="8">
    <source>
        <dbReference type="PROSITE" id="PS50110"/>
    </source>
</evidence>